<gene>
    <name evidence="4" type="ORF">ACFPTO_19500</name>
</gene>
<dbReference type="InterPro" id="IPR016181">
    <property type="entry name" value="Acyl_CoA_acyltransferase"/>
</dbReference>
<organism evidence="4 5">
    <name type="scientific">Paraburkholderia denitrificans</name>
    <dbReference type="NCBI Taxonomy" id="694025"/>
    <lineage>
        <taxon>Bacteria</taxon>
        <taxon>Pseudomonadati</taxon>
        <taxon>Pseudomonadota</taxon>
        <taxon>Betaproteobacteria</taxon>
        <taxon>Burkholderiales</taxon>
        <taxon>Burkholderiaceae</taxon>
        <taxon>Paraburkholderia</taxon>
    </lineage>
</organism>
<evidence type="ECO:0000313" key="5">
    <source>
        <dbReference type="Proteomes" id="UP001596103"/>
    </source>
</evidence>
<reference evidence="5" key="1">
    <citation type="journal article" date="2019" name="Int. J. Syst. Evol. Microbiol.">
        <title>The Global Catalogue of Microorganisms (GCM) 10K type strain sequencing project: providing services to taxonomists for standard genome sequencing and annotation.</title>
        <authorList>
            <consortium name="The Broad Institute Genomics Platform"/>
            <consortium name="The Broad Institute Genome Sequencing Center for Infectious Disease"/>
            <person name="Wu L."/>
            <person name="Ma J."/>
        </authorList>
    </citation>
    <scope>NUCLEOTIDE SEQUENCE [LARGE SCALE GENOMIC DNA]</scope>
    <source>
        <strain evidence="5">CCUG 56042</strain>
    </source>
</reference>
<dbReference type="PANTHER" id="PTHR10545">
    <property type="entry name" value="DIAMINE N-ACETYLTRANSFERASE"/>
    <property type="match status" value="1"/>
</dbReference>
<dbReference type="RefSeq" id="WP_377713863.1">
    <property type="nucleotide sequence ID" value="NZ_JBHSMP010000026.1"/>
</dbReference>
<protein>
    <submittedName>
        <fullName evidence="4">GNAT family N-acetyltransferase</fullName>
        <ecNumber evidence="4">2.3.-.-</ecNumber>
    </submittedName>
</protein>
<proteinExistence type="predicted"/>
<dbReference type="PROSITE" id="PS51186">
    <property type="entry name" value="GNAT"/>
    <property type="match status" value="1"/>
</dbReference>
<evidence type="ECO:0000259" key="3">
    <source>
        <dbReference type="PROSITE" id="PS51186"/>
    </source>
</evidence>
<dbReference type="SUPFAM" id="SSF55729">
    <property type="entry name" value="Acyl-CoA N-acyltransferases (Nat)"/>
    <property type="match status" value="1"/>
</dbReference>
<evidence type="ECO:0000256" key="1">
    <source>
        <dbReference type="ARBA" id="ARBA00022679"/>
    </source>
</evidence>
<dbReference type="PANTHER" id="PTHR10545:SF42">
    <property type="entry name" value="ACETYLTRANSFERASE"/>
    <property type="match status" value="1"/>
</dbReference>
<dbReference type="Pfam" id="PF00583">
    <property type="entry name" value="Acetyltransf_1"/>
    <property type="match status" value="1"/>
</dbReference>
<dbReference type="InterPro" id="IPR051016">
    <property type="entry name" value="Diverse_Substrate_AcTransf"/>
</dbReference>
<evidence type="ECO:0000313" key="4">
    <source>
        <dbReference type="EMBL" id="MFC5430966.1"/>
    </source>
</evidence>
<evidence type="ECO:0000256" key="2">
    <source>
        <dbReference type="ARBA" id="ARBA00023315"/>
    </source>
</evidence>
<accession>A0ABW0JCS4</accession>
<dbReference type="EC" id="2.3.-.-" evidence="4"/>
<dbReference type="Gene3D" id="3.40.630.30">
    <property type="match status" value="1"/>
</dbReference>
<name>A0ABW0JCS4_9BURK</name>
<dbReference type="EMBL" id="JBHSMP010000026">
    <property type="protein sequence ID" value="MFC5430966.1"/>
    <property type="molecule type" value="Genomic_DNA"/>
</dbReference>
<keyword evidence="5" id="KW-1185">Reference proteome</keyword>
<keyword evidence="2 4" id="KW-0012">Acyltransferase</keyword>
<keyword evidence="1 4" id="KW-0808">Transferase</keyword>
<dbReference type="InterPro" id="IPR000182">
    <property type="entry name" value="GNAT_dom"/>
</dbReference>
<dbReference type="GO" id="GO:0016746">
    <property type="term" value="F:acyltransferase activity"/>
    <property type="evidence" value="ECO:0007669"/>
    <property type="project" value="UniProtKB-KW"/>
</dbReference>
<sequence>MSDTVEIRPVTPADYEAWLPLWDGYNRFYGRFGPTALPEAITRTTWSRFFDGLEPMHALVAVRGGNSGGHFVGLVHYLFHRSTTLQGPTCYLQDLFTAESERGKGVGRALIEGVYAAAKAANASRVYWHTHETNHTAMRLYDGVADKPGFVMYRKDV</sequence>
<dbReference type="CDD" id="cd04301">
    <property type="entry name" value="NAT_SF"/>
    <property type="match status" value="1"/>
</dbReference>
<comment type="caution">
    <text evidence="4">The sequence shown here is derived from an EMBL/GenBank/DDBJ whole genome shotgun (WGS) entry which is preliminary data.</text>
</comment>
<feature type="domain" description="N-acetyltransferase" evidence="3">
    <location>
        <begin position="5"/>
        <end position="157"/>
    </location>
</feature>
<dbReference type="Proteomes" id="UP001596103">
    <property type="component" value="Unassembled WGS sequence"/>
</dbReference>